<dbReference type="EMBL" id="FMZM01000001">
    <property type="protein sequence ID" value="SDC21402.1"/>
    <property type="molecule type" value="Genomic_DNA"/>
</dbReference>
<dbReference type="Proteomes" id="UP000199034">
    <property type="component" value="Unassembled WGS sequence"/>
</dbReference>
<dbReference type="RefSeq" id="WP_170866910.1">
    <property type="nucleotide sequence ID" value="NZ_FMZM01000001.1"/>
</dbReference>
<dbReference type="AlphaFoldDB" id="A0A1G6JRM9"/>
<organism evidence="1 2">
    <name type="scientific">Nocardioides lianchengensis</name>
    <dbReference type="NCBI Taxonomy" id="1045774"/>
    <lineage>
        <taxon>Bacteria</taxon>
        <taxon>Bacillati</taxon>
        <taxon>Actinomycetota</taxon>
        <taxon>Actinomycetes</taxon>
        <taxon>Propionibacteriales</taxon>
        <taxon>Nocardioidaceae</taxon>
        <taxon>Nocardioides</taxon>
    </lineage>
</organism>
<gene>
    <name evidence="1" type="ORF">SAMN05421872_101562</name>
</gene>
<evidence type="ECO:0000313" key="1">
    <source>
        <dbReference type="EMBL" id="SDC21402.1"/>
    </source>
</evidence>
<name>A0A1G6JRM9_9ACTN</name>
<reference evidence="1 2" key="1">
    <citation type="submission" date="2016-10" db="EMBL/GenBank/DDBJ databases">
        <authorList>
            <person name="de Groot N.N."/>
        </authorList>
    </citation>
    <scope>NUCLEOTIDE SEQUENCE [LARGE SCALE GENOMIC DNA]</scope>
    <source>
        <strain evidence="1 2">CGMCC 4.6858</strain>
    </source>
</reference>
<accession>A0A1G6JRM9</accession>
<proteinExistence type="predicted"/>
<evidence type="ECO:0000313" key="2">
    <source>
        <dbReference type="Proteomes" id="UP000199034"/>
    </source>
</evidence>
<keyword evidence="2" id="KW-1185">Reference proteome</keyword>
<protein>
    <submittedName>
        <fullName evidence="1">Uncharacterized protein</fullName>
    </submittedName>
</protein>
<sequence length="63" mass="6475">MVAHDRLGDASYDGGIALGVDALAAHQLPDVLVELVDHHSVGVRGGVGHRHDGSLTTENGVLP</sequence>